<feature type="non-terminal residue" evidence="1">
    <location>
        <position position="1"/>
    </location>
</feature>
<name>A0A4Y2RDU4_ARAVE</name>
<comment type="caution">
    <text evidence="1">The sequence shown here is derived from an EMBL/GenBank/DDBJ whole genome shotgun (WGS) entry which is preliminary data.</text>
</comment>
<sequence>SHSLTKVEIEKLEHVHCLMRGQLYRSVDWWKITQLLAEAEPLPIAWKTAIMIVD</sequence>
<dbReference type="EMBL" id="BGPR01143835">
    <property type="protein sequence ID" value="GBN73015.1"/>
    <property type="molecule type" value="Genomic_DNA"/>
</dbReference>
<gene>
    <name evidence="1" type="ORF">AVEN_231813_1</name>
</gene>
<protein>
    <submittedName>
        <fullName evidence="1">Uncharacterized protein</fullName>
    </submittedName>
</protein>
<dbReference type="Proteomes" id="UP000499080">
    <property type="component" value="Unassembled WGS sequence"/>
</dbReference>
<evidence type="ECO:0000313" key="1">
    <source>
        <dbReference type="EMBL" id="GBN73015.1"/>
    </source>
</evidence>
<keyword evidence="2" id="KW-1185">Reference proteome</keyword>
<proteinExistence type="predicted"/>
<organism evidence="1 2">
    <name type="scientific">Araneus ventricosus</name>
    <name type="common">Orbweaver spider</name>
    <name type="synonym">Epeira ventricosa</name>
    <dbReference type="NCBI Taxonomy" id="182803"/>
    <lineage>
        <taxon>Eukaryota</taxon>
        <taxon>Metazoa</taxon>
        <taxon>Ecdysozoa</taxon>
        <taxon>Arthropoda</taxon>
        <taxon>Chelicerata</taxon>
        <taxon>Arachnida</taxon>
        <taxon>Araneae</taxon>
        <taxon>Araneomorphae</taxon>
        <taxon>Entelegynae</taxon>
        <taxon>Araneoidea</taxon>
        <taxon>Araneidae</taxon>
        <taxon>Araneus</taxon>
    </lineage>
</organism>
<evidence type="ECO:0000313" key="2">
    <source>
        <dbReference type="Proteomes" id="UP000499080"/>
    </source>
</evidence>
<dbReference type="AlphaFoldDB" id="A0A4Y2RDU4"/>
<reference evidence="1 2" key="1">
    <citation type="journal article" date="2019" name="Sci. Rep.">
        <title>Orb-weaving spider Araneus ventricosus genome elucidates the spidroin gene catalogue.</title>
        <authorList>
            <person name="Kono N."/>
            <person name="Nakamura H."/>
            <person name="Ohtoshi R."/>
            <person name="Moran D.A.P."/>
            <person name="Shinohara A."/>
            <person name="Yoshida Y."/>
            <person name="Fujiwara M."/>
            <person name="Mori M."/>
            <person name="Tomita M."/>
            <person name="Arakawa K."/>
        </authorList>
    </citation>
    <scope>NUCLEOTIDE SEQUENCE [LARGE SCALE GENOMIC DNA]</scope>
</reference>
<accession>A0A4Y2RDU4</accession>